<dbReference type="Proteomes" id="UP000692954">
    <property type="component" value="Unassembled WGS sequence"/>
</dbReference>
<accession>A0A8S1P2M9</accession>
<keyword evidence="2" id="KW-1185">Reference proteome</keyword>
<sequence length="186" mass="21796">MNPPPIFSDDDEQSIELLPNGSLLIKKFHINNKLSQQQTSLLLSQINILIKSLFQLIIQDPIQIIQLHLMAIFNAKDQLKTCPIYQLKYIIQFRDFRDTLLLIQPEINKRAILIEQILIDLYQFTVVSYTFLKLQISMKEKSSNAEPLNQANLIYRNQFLIILYLNPKKLLKNKILLINLMNEMIS</sequence>
<name>A0A8S1P2M9_9CILI</name>
<organism evidence="1 2">
    <name type="scientific">Paramecium sonneborni</name>
    <dbReference type="NCBI Taxonomy" id="65129"/>
    <lineage>
        <taxon>Eukaryota</taxon>
        <taxon>Sar</taxon>
        <taxon>Alveolata</taxon>
        <taxon>Ciliophora</taxon>
        <taxon>Intramacronucleata</taxon>
        <taxon>Oligohymenophorea</taxon>
        <taxon>Peniculida</taxon>
        <taxon>Parameciidae</taxon>
        <taxon>Paramecium</taxon>
    </lineage>
</organism>
<protein>
    <submittedName>
        <fullName evidence="1">Uncharacterized protein</fullName>
    </submittedName>
</protein>
<reference evidence="1" key="1">
    <citation type="submission" date="2021-01" db="EMBL/GenBank/DDBJ databases">
        <authorList>
            <consortium name="Genoscope - CEA"/>
            <person name="William W."/>
        </authorList>
    </citation>
    <scope>NUCLEOTIDE SEQUENCE</scope>
</reference>
<dbReference type="EMBL" id="CAJJDN010000066">
    <property type="protein sequence ID" value="CAD8096614.1"/>
    <property type="molecule type" value="Genomic_DNA"/>
</dbReference>
<comment type="caution">
    <text evidence="1">The sequence shown here is derived from an EMBL/GenBank/DDBJ whole genome shotgun (WGS) entry which is preliminary data.</text>
</comment>
<dbReference type="AlphaFoldDB" id="A0A8S1P2M9"/>
<gene>
    <name evidence="1" type="ORF">PSON_ATCC_30995.1.T0660268</name>
</gene>
<evidence type="ECO:0000313" key="2">
    <source>
        <dbReference type="Proteomes" id="UP000692954"/>
    </source>
</evidence>
<evidence type="ECO:0000313" key="1">
    <source>
        <dbReference type="EMBL" id="CAD8096614.1"/>
    </source>
</evidence>
<proteinExistence type="predicted"/>